<keyword evidence="2" id="KW-0560">Oxidoreductase</keyword>
<dbReference type="AlphaFoldDB" id="A0A2G8RIY3"/>
<dbReference type="SUPFAM" id="SSF51735">
    <property type="entry name" value="NAD(P)-binding Rossmann-fold domains"/>
    <property type="match status" value="1"/>
</dbReference>
<proteinExistence type="inferred from homology"/>
<dbReference type="CDD" id="cd05233">
    <property type="entry name" value="SDR_c"/>
    <property type="match status" value="1"/>
</dbReference>
<protein>
    <recommendedName>
        <fullName evidence="5">Short-chain dehydrogenase</fullName>
    </recommendedName>
</protein>
<evidence type="ECO:0008006" key="5">
    <source>
        <dbReference type="Google" id="ProtNLM"/>
    </source>
</evidence>
<reference evidence="3 4" key="1">
    <citation type="submission" date="2013-09" db="EMBL/GenBank/DDBJ databases">
        <title>Genome sequencing of Phaeobacter antarcticus sp. nov. SM1211.</title>
        <authorList>
            <person name="Zhang X.-Y."/>
            <person name="Liu C."/>
            <person name="Chen X.-L."/>
            <person name="Xie B.-B."/>
            <person name="Qin Q.-L."/>
            <person name="Rong J.-C."/>
            <person name="Zhang Y.-Z."/>
        </authorList>
    </citation>
    <scope>NUCLEOTIDE SEQUENCE [LARGE SCALE GENOMIC DNA]</scope>
    <source>
        <strain evidence="3 4">SM1211</strain>
    </source>
</reference>
<evidence type="ECO:0000313" key="3">
    <source>
        <dbReference type="EMBL" id="PIL21453.1"/>
    </source>
</evidence>
<organism evidence="3 4">
    <name type="scientific">Puniceibacterium antarcticum</name>
    <dbReference type="NCBI Taxonomy" id="1206336"/>
    <lineage>
        <taxon>Bacteria</taxon>
        <taxon>Pseudomonadati</taxon>
        <taxon>Pseudomonadota</taxon>
        <taxon>Alphaproteobacteria</taxon>
        <taxon>Rhodobacterales</taxon>
        <taxon>Paracoccaceae</taxon>
        <taxon>Puniceibacterium</taxon>
    </lineage>
</organism>
<dbReference type="PANTHER" id="PTHR42760">
    <property type="entry name" value="SHORT-CHAIN DEHYDROGENASES/REDUCTASES FAMILY MEMBER"/>
    <property type="match status" value="1"/>
</dbReference>
<dbReference type="Pfam" id="PF13561">
    <property type="entry name" value="adh_short_C2"/>
    <property type="match status" value="1"/>
</dbReference>
<dbReference type="Pfam" id="PF00106">
    <property type="entry name" value="adh_short"/>
    <property type="match status" value="1"/>
</dbReference>
<keyword evidence="4" id="KW-1185">Reference proteome</keyword>
<evidence type="ECO:0000256" key="1">
    <source>
        <dbReference type="ARBA" id="ARBA00006484"/>
    </source>
</evidence>
<dbReference type="PRINTS" id="PR00081">
    <property type="entry name" value="GDHRDH"/>
</dbReference>
<evidence type="ECO:0000313" key="4">
    <source>
        <dbReference type="Proteomes" id="UP000231259"/>
    </source>
</evidence>
<dbReference type="EMBL" id="AWWI01000038">
    <property type="protein sequence ID" value="PIL21453.1"/>
    <property type="molecule type" value="Genomic_DNA"/>
</dbReference>
<comment type="similarity">
    <text evidence="1">Belongs to the short-chain dehydrogenases/reductases (SDR) family.</text>
</comment>
<dbReference type="PANTHER" id="PTHR42760:SF115">
    <property type="entry name" value="3-OXOACYL-[ACYL-CARRIER-PROTEIN] REDUCTASE FABG"/>
    <property type="match status" value="1"/>
</dbReference>
<evidence type="ECO:0000256" key="2">
    <source>
        <dbReference type="ARBA" id="ARBA00023002"/>
    </source>
</evidence>
<dbReference type="InterPro" id="IPR036291">
    <property type="entry name" value="NAD(P)-bd_dom_sf"/>
</dbReference>
<dbReference type="GO" id="GO:0016616">
    <property type="term" value="F:oxidoreductase activity, acting on the CH-OH group of donors, NAD or NADP as acceptor"/>
    <property type="evidence" value="ECO:0007669"/>
    <property type="project" value="TreeGrafter"/>
</dbReference>
<dbReference type="Proteomes" id="UP000231259">
    <property type="component" value="Unassembled WGS sequence"/>
</dbReference>
<comment type="caution">
    <text evidence="3">The sequence shown here is derived from an EMBL/GenBank/DDBJ whole genome shotgun (WGS) entry which is preliminary data.</text>
</comment>
<dbReference type="Gene3D" id="3.40.50.720">
    <property type="entry name" value="NAD(P)-binding Rossmann-like Domain"/>
    <property type="match status" value="2"/>
</dbReference>
<gene>
    <name evidence="3" type="ORF">P775_04285</name>
</gene>
<name>A0A2G8RIY3_9RHOB</name>
<sequence length="193" mass="20422">MAREGAAAVIVAGRRQHLGEEVAHYCRLHGAMADFIAADAARDPDVRSLHAAIAEQYGRLDVAFNNAGIQERPRPLHEQGDAIFSDVINGNVRSVFLCLKYQAKMMMGGGGTIVVNASVSGVRNSIPGIAPGRVKTDMLISSGADVEAMGRSLPLGRPGRPEEAAEVVMWLASRESSYVVGHILNADGGFLAS</sequence>
<accession>A0A2G8RIY3</accession>
<dbReference type="InterPro" id="IPR002347">
    <property type="entry name" value="SDR_fam"/>
</dbReference>